<sequence>MSTPMTQQPRSLPEAVAEALAAGPVDSVVEYARRVVAEKLVGEVSPGKVSRYIRKALRLGVWGRLRRVSRALLYAVTRLKAIRSPVLAGIVSEILVEIELASTRGLAVFYGVIVSLKRGFTCFLGDLRRLVTIGVAYISLPPAFRYYG</sequence>
<protein>
    <submittedName>
        <fullName evidence="1">Uncharacterized protein</fullName>
    </submittedName>
</protein>
<evidence type="ECO:0000313" key="1">
    <source>
        <dbReference type="EMBL" id="ADV64732.1"/>
    </source>
</evidence>
<name>E8R8A6_DESM0</name>
<dbReference type="AlphaFoldDB" id="E8R8A6"/>
<dbReference type="KEGG" id="dmu:Desmu_0413"/>
<reference evidence="1 2" key="2">
    <citation type="journal article" date="2011" name="Stand. Genomic Sci.">
        <title>Complete genome sequence of Desulfurococcus mucosus type strain (O7/1).</title>
        <authorList>
            <person name="Wirth R."/>
            <person name="Chertkov O."/>
            <person name="Held B."/>
            <person name="Lapidus A."/>
            <person name="Nolan M."/>
            <person name="Lucas S."/>
            <person name="Hammon N."/>
            <person name="Deshpande S."/>
            <person name="Cheng J.F."/>
            <person name="Tapia R."/>
            <person name="Han C."/>
            <person name="Goodwin L."/>
            <person name="Pitluck S."/>
            <person name="Liolios K."/>
            <person name="Ioanna P."/>
            <person name="Ivanova N."/>
            <person name="Mavromatis K."/>
            <person name="Mikhailova N."/>
            <person name="Pati A."/>
            <person name="Chen A."/>
            <person name="Palaniappan K."/>
            <person name="Land M."/>
            <person name="Hauser L."/>
            <person name="Chang Y.J."/>
            <person name="Jeffries C.D."/>
            <person name="Bilek Y."/>
            <person name="Hader T."/>
            <person name="Rohde M."/>
            <person name="Spring S."/>
            <person name="Sikorski J."/>
            <person name="Goker M."/>
            <person name="Woyke T."/>
            <person name="Bristow J."/>
            <person name="Eisen J.A."/>
            <person name="Markowitz V."/>
            <person name="Hugenholtz P."/>
            <person name="Kyrpides N.C."/>
            <person name="Klenk H.P."/>
        </authorList>
    </citation>
    <scope>NUCLEOTIDE SEQUENCE [LARGE SCALE GENOMIC DNA]</scope>
    <source>
        <strain evidence="2">ATCC 35584 / DSM 2162 / JCM 9187 / O7/1</strain>
    </source>
</reference>
<dbReference type="EMBL" id="CP002363">
    <property type="protein sequence ID" value="ADV64732.1"/>
    <property type="molecule type" value="Genomic_DNA"/>
</dbReference>
<proteinExistence type="predicted"/>
<dbReference type="eggNOG" id="arCOG05428">
    <property type="taxonomic scope" value="Archaea"/>
</dbReference>
<gene>
    <name evidence="1" type="ordered locus">Desmu_0413</name>
</gene>
<keyword evidence="2" id="KW-1185">Reference proteome</keyword>
<reference evidence="2" key="1">
    <citation type="submission" date="2010-11" db="EMBL/GenBank/DDBJ databases">
        <title>The complete genome of Desulfurococcus mucosus DSM 2162.</title>
        <authorList>
            <consortium name="US DOE Joint Genome Institute (JGI-PGF)"/>
            <person name="Lucas S."/>
            <person name="Copeland A."/>
            <person name="Lapidus A."/>
            <person name="Bruce D."/>
            <person name="Goodwin L."/>
            <person name="Pitluck S."/>
            <person name="Kyrpides N."/>
            <person name="Mavromatis K."/>
            <person name="Pagani I."/>
            <person name="Ivanova N."/>
            <person name="Ovchinnikova G."/>
            <person name="Chertkov O."/>
            <person name="Held B."/>
            <person name="Brettin T."/>
            <person name="Detter J.C."/>
            <person name="Tapia R."/>
            <person name="Han C."/>
            <person name="Land M."/>
            <person name="Hauser L."/>
            <person name="Markowitz V."/>
            <person name="Cheng J.-F."/>
            <person name="Hugenholtz P."/>
            <person name="Woyke T."/>
            <person name="Wu D."/>
            <person name="Wirth R."/>
            <person name="Bilek Y."/>
            <person name="Hader T."/>
            <person name="Klenk H.-P."/>
            <person name="Eisen J.A."/>
        </authorList>
    </citation>
    <scope>NUCLEOTIDE SEQUENCE [LARGE SCALE GENOMIC DNA]</scope>
    <source>
        <strain evidence="2">ATCC 35584 / DSM 2162 / JCM 9187 / O7/1</strain>
    </source>
</reference>
<dbReference type="Proteomes" id="UP000001068">
    <property type="component" value="Chromosome"/>
</dbReference>
<dbReference type="HOGENOM" id="CLU_1792209_0_0_2"/>
<accession>E8R8A6</accession>
<evidence type="ECO:0000313" key="2">
    <source>
        <dbReference type="Proteomes" id="UP000001068"/>
    </source>
</evidence>
<organism evidence="1 2">
    <name type="scientific">Desulfurococcus mucosus (strain ATCC 35584 / DSM 2162 / JCM 9187 / O7/1)</name>
    <dbReference type="NCBI Taxonomy" id="765177"/>
    <lineage>
        <taxon>Archaea</taxon>
        <taxon>Thermoproteota</taxon>
        <taxon>Thermoprotei</taxon>
        <taxon>Desulfurococcales</taxon>
        <taxon>Desulfurococcaceae</taxon>
        <taxon>Desulfurococcus</taxon>
    </lineage>
</organism>
<dbReference type="STRING" id="765177.Desmu_0413"/>